<dbReference type="InterPro" id="IPR050398">
    <property type="entry name" value="HssS/ArlS-like"/>
</dbReference>
<evidence type="ECO:0000313" key="18">
    <source>
        <dbReference type="EMBL" id="AUM12149.1"/>
    </source>
</evidence>
<dbReference type="GO" id="GO:0000155">
    <property type="term" value="F:phosphorelay sensor kinase activity"/>
    <property type="evidence" value="ECO:0007669"/>
    <property type="project" value="InterPro"/>
</dbReference>
<evidence type="ECO:0000313" key="19">
    <source>
        <dbReference type="Proteomes" id="UP000235116"/>
    </source>
</evidence>
<dbReference type="InterPro" id="IPR003661">
    <property type="entry name" value="HisK_dim/P_dom"/>
</dbReference>
<gene>
    <name evidence="18" type="ORF">Kalk_06875</name>
</gene>
<evidence type="ECO:0000256" key="2">
    <source>
        <dbReference type="ARBA" id="ARBA00004651"/>
    </source>
</evidence>
<dbReference type="FunFam" id="3.30.565.10:FF:000006">
    <property type="entry name" value="Sensor histidine kinase WalK"/>
    <property type="match status" value="1"/>
</dbReference>
<keyword evidence="8" id="KW-0547">Nucleotide-binding</keyword>
<evidence type="ECO:0000256" key="9">
    <source>
        <dbReference type="ARBA" id="ARBA00022777"/>
    </source>
</evidence>
<evidence type="ECO:0000259" key="17">
    <source>
        <dbReference type="PROSITE" id="PS50885"/>
    </source>
</evidence>
<dbReference type="InterPro" id="IPR005467">
    <property type="entry name" value="His_kinase_dom"/>
</dbReference>
<keyword evidence="13 15" id="KW-0472">Membrane</keyword>
<feature type="transmembrane region" description="Helical" evidence="15">
    <location>
        <begin position="168"/>
        <end position="191"/>
    </location>
</feature>
<dbReference type="PANTHER" id="PTHR45528">
    <property type="entry name" value="SENSOR HISTIDINE KINASE CPXA"/>
    <property type="match status" value="1"/>
</dbReference>
<comment type="subcellular location">
    <subcellularLocation>
        <location evidence="2">Cell membrane</location>
        <topology evidence="2">Multi-pass membrane protein</topology>
    </subcellularLocation>
</comment>
<evidence type="ECO:0000256" key="14">
    <source>
        <dbReference type="SAM" id="MobiDB-lite"/>
    </source>
</evidence>
<evidence type="ECO:0000256" key="10">
    <source>
        <dbReference type="ARBA" id="ARBA00022840"/>
    </source>
</evidence>
<dbReference type="GO" id="GO:0005886">
    <property type="term" value="C:plasma membrane"/>
    <property type="evidence" value="ECO:0007669"/>
    <property type="project" value="UniProtKB-SubCell"/>
</dbReference>
<keyword evidence="10" id="KW-0067">ATP-binding</keyword>
<dbReference type="AlphaFoldDB" id="A0A2K9LIG6"/>
<dbReference type="PANTHER" id="PTHR45528:SF1">
    <property type="entry name" value="SENSOR HISTIDINE KINASE CPXA"/>
    <property type="match status" value="1"/>
</dbReference>
<evidence type="ECO:0000256" key="6">
    <source>
        <dbReference type="ARBA" id="ARBA00022679"/>
    </source>
</evidence>
<dbReference type="OrthoDB" id="9804645at2"/>
<dbReference type="Gene3D" id="3.30.565.10">
    <property type="entry name" value="Histidine kinase-like ATPase, C-terminal domain"/>
    <property type="match status" value="1"/>
</dbReference>
<keyword evidence="5" id="KW-0597">Phosphoprotein</keyword>
<dbReference type="SUPFAM" id="SSF47384">
    <property type="entry name" value="Homodimeric domain of signal transducing histidine kinase"/>
    <property type="match status" value="1"/>
</dbReference>
<dbReference type="PROSITE" id="PS50885">
    <property type="entry name" value="HAMP"/>
    <property type="match status" value="1"/>
</dbReference>
<evidence type="ECO:0000256" key="8">
    <source>
        <dbReference type="ARBA" id="ARBA00022741"/>
    </source>
</evidence>
<comment type="catalytic activity">
    <reaction evidence="1">
        <text>ATP + protein L-histidine = ADP + protein N-phospho-L-histidine.</text>
        <dbReference type="EC" id="2.7.13.3"/>
    </reaction>
</comment>
<dbReference type="Proteomes" id="UP000235116">
    <property type="component" value="Chromosome"/>
</dbReference>
<evidence type="ECO:0000256" key="7">
    <source>
        <dbReference type="ARBA" id="ARBA00022692"/>
    </source>
</evidence>
<evidence type="ECO:0000256" key="1">
    <source>
        <dbReference type="ARBA" id="ARBA00000085"/>
    </source>
</evidence>
<evidence type="ECO:0000256" key="12">
    <source>
        <dbReference type="ARBA" id="ARBA00023012"/>
    </source>
</evidence>
<keyword evidence="6" id="KW-0808">Transferase</keyword>
<feature type="transmembrane region" description="Helical" evidence="15">
    <location>
        <begin position="6"/>
        <end position="26"/>
    </location>
</feature>
<evidence type="ECO:0000259" key="16">
    <source>
        <dbReference type="PROSITE" id="PS50109"/>
    </source>
</evidence>
<keyword evidence="9" id="KW-0418">Kinase</keyword>
<dbReference type="Gene3D" id="6.10.340.10">
    <property type="match status" value="1"/>
</dbReference>
<dbReference type="Pfam" id="PF00512">
    <property type="entry name" value="HisKA"/>
    <property type="match status" value="1"/>
</dbReference>
<keyword evidence="11 15" id="KW-1133">Transmembrane helix</keyword>
<dbReference type="InterPro" id="IPR004358">
    <property type="entry name" value="Sig_transdc_His_kin-like_C"/>
</dbReference>
<evidence type="ECO:0000256" key="5">
    <source>
        <dbReference type="ARBA" id="ARBA00022553"/>
    </source>
</evidence>
<dbReference type="Pfam" id="PF00672">
    <property type="entry name" value="HAMP"/>
    <property type="match status" value="1"/>
</dbReference>
<keyword evidence="4" id="KW-1003">Cell membrane</keyword>
<dbReference type="Gene3D" id="1.10.287.130">
    <property type="match status" value="1"/>
</dbReference>
<proteinExistence type="predicted"/>
<feature type="region of interest" description="Disordered" evidence="14">
    <location>
        <begin position="83"/>
        <end position="102"/>
    </location>
</feature>
<evidence type="ECO:0000256" key="3">
    <source>
        <dbReference type="ARBA" id="ARBA00012438"/>
    </source>
</evidence>
<keyword evidence="7 15" id="KW-0812">Transmembrane</keyword>
<sequence>MSIHKKLALIFIAFSCVLIICMALLVKWSFQRSFTDYVQEQNRTRLQETALRLGDYYRQTGSWASLRDNPRLLRRLAGRSFHEQAQDTGEHHTKEEHPRKPKPPLRALFLLDANRQPVAGEHIDTASTRAAIPIEVDDVVVGYTGFKVGPRPFSMTDERFAKRQGEHLLLISVTAVILSLMFALPLSRFLVNRINLLGRQIRLLSEGQFDERITLSGHDELSQLANHLNHLALTLRQTEQSRRKWVADISHELRTPLATLRAQLEAIEDGVHQYNDATHTRLANQTHRLQQLVEDLYQLSLADVGALQYKKQNCNAVQLLDESIQPFKQRFEQAGLSLRCDFELDDNALLFADPQRIQQLFNNLLENSLRYTRAPGEIRIGALCEHSNLIITISDSAPGVPEPQLHRLFERFFRGESSRNRDTGGAGLGLNLCRTIVEAHEGTITARHSKLGGLEIIINVPMDCP</sequence>
<feature type="compositionally biased region" description="Basic and acidic residues" evidence="14">
    <location>
        <begin position="83"/>
        <end position="98"/>
    </location>
</feature>
<organism evidence="18 19">
    <name type="scientific">Ketobacter alkanivorans</name>
    <dbReference type="NCBI Taxonomy" id="1917421"/>
    <lineage>
        <taxon>Bacteria</taxon>
        <taxon>Pseudomonadati</taxon>
        <taxon>Pseudomonadota</taxon>
        <taxon>Gammaproteobacteria</taxon>
        <taxon>Pseudomonadales</taxon>
        <taxon>Ketobacteraceae</taxon>
        <taxon>Ketobacter</taxon>
    </lineage>
</organism>
<dbReference type="InterPro" id="IPR003594">
    <property type="entry name" value="HATPase_dom"/>
</dbReference>
<dbReference type="SMART" id="SM00388">
    <property type="entry name" value="HisKA"/>
    <property type="match status" value="1"/>
</dbReference>
<dbReference type="InterPro" id="IPR003660">
    <property type="entry name" value="HAMP_dom"/>
</dbReference>
<dbReference type="RefSeq" id="WP_101893485.1">
    <property type="nucleotide sequence ID" value="NZ_CP022684.1"/>
</dbReference>
<evidence type="ECO:0000256" key="4">
    <source>
        <dbReference type="ARBA" id="ARBA00022475"/>
    </source>
</evidence>
<dbReference type="SUPFAM" id="SSF55874">
    <property type="entry name" value="ATPase domain of HSP90 chaperone/DNA topoisomerase II/histidine kinase"/>
    <property type="match status" value="1"/>
</dbReference>
<dbReference type="SMART" id="SM00304">
    <property type="entry name" value="HAMP"/>
    <property type="match status" value="1"/>
</dbReference>
<dbReference type="SUPFAM" id="SSF158472">
    <property type="entry name" value="HAMP domain-like"/>
    <property type="match status" value="1"/>
</dbReference>
<reference evidence="19" key="1">
    <citation type="submission" date="2017-08" db="EMBL/GenBank/DDBJ databases">
        <title>Direct submision.</title>
        <authorList>
            <person name="Kim S.-J."/>
            <person name="Rhee S.-K."/>
        </authorList>
    </citation>
    <scope>NUCLEOTIDE SEQUENCE [LARGE SCALE GENOMIC DNA]</scope>
    <source>
        <strain evidence="19">GI5</strain>
    </source>
</reference>
<dbReference type="InterPro" id="IPR036890">
    <property type="entry name" value="HATPase_C_sf"/>
</dbReference>
<dbReference type="InterPro" id="IPR036097">
    <property type="entry name" value="HisK_dim/P_sf"/>
</dbReference>
<dbReference type="Pfam" id="PF02518">
    <property type="entry name" value="HATPase_c"/>
    <property type="match status" value="1"/>
</dbReference>
<feature type="domain" description="HAMP" evidence="17">
    <location>
        <begin position="188"/>
        <end position="240"/>
    </location>
</feature>
<accession>A0A2K9LIG6</accession>
<dbReference type="CDD" id="cd06225">
    <property type="entry name" value="HAMP"/>
    <property type="match status" value="1"/>
</dbReference>
<name>A0A2K9LIG6_9GAMM</name>
<dbReference type="GO" id="GO:0005524">
    <property type="term" value="F:ATP binding"/>
    <property type="evidence" value="ECO:0007669"/>
    <property type="project" value="UniProtKB-KW"/>
</dbReference>
<keyword evidence="19" id="KW-1185">Reference proteome</keyword>
<dbReference type="CDD" id="cd00082">
    <property type="entry name" value="HisKA"/>
    <property type="match status" value="1"/>
</dbReference>
<protein>
    <recommendedName>
        <fullName evidence="3">histidine kinase</fullName>
        <ecNumber evidence="3">2.7.13.3</ecNumber>
    </recommendedName>
</protein>
<evidence type="ECO:0000256" key="11">
    <source>
        <dbReference type="ARBA" id="ARBA00022989"/>
    </source>
</evidence>
<dbReference type="SMART" id="SM00387">
    <property type="entry name" value="HATPase_c"/>
    <property type="match status" value="1"/>
</dbReference>
<dbReference type="EMBL" id="CP022684">
    <property type="protein sequence ID" value="AUM12149.1"/>
    <property type="molecule type" value="Genomic_DNA"/>
</dbReference>
<dbReference type="EC" id="2.7.13.3" evidence="3"/>
<evidence type="ECO:0000256" key="15">
    <source>
        <dbReference type="SAM" id="Phobius"/>
    </source>
</evidence>
<dbReference type="PROSITE" id="PS50109">
    <property type="entry name" value="HIS_KIN"/>
    <property type="match status" value="1"/>
</dbReference>
<dbReference type="KEGG" id="kak:Kalk_06875"/>
<evidence type="ECO:0000256" key="13">
    <source>
        <dbReference type="ARBA" id="ARBA00023136"/>
    </source>
</evidence>
<keyword evidence="12" id="KW-0902">Two-component regulatory system</keyword>
<dbReference type="PRINTS" id="PR00344">
    <property type="entry name" value="BCTRLSENSOR"/>
</dbReference>
<feature type="domain" description="Histidine kinase" evidence="16">
    <location>
        <begin position="248"/>
        <end position="464"/>
    </location>
</feature>